<dbReference type="RefSeq" id="WP_166523081.1">
    <property type="nucleotide sequence ID" value="NZ_JAAABI010000002.1"/>
</dbReference>
<name>A0A964TCI6_9FLAO</name>
<proteinExistence type="predicted"/>
<feature type="signal peptide" evidence="1">
    <location>
        <begin position="1"/>
        <end position="22"/>
    </location>
</feature>
<dbReference type="Proteomes" id="UP000667650">
    <property type="component" value="Unassembled WGS sequence"/>
</dbReference>
<dbReference type="AlphaFoldDB" id="A0A964TCI6"/>
<evidence type="ECO:0000313" key="3">
    <source>
        <dbReference type="Proteomes" id="UP000667650"/>
    </source>
</evidence>
<accession>A0A964TCI6</accession>
<dbReference type="EMBL" id="JAAABI010000002">
    <property type="protein sequence ID" value="NAY91671.1"/>
    <property type="molecule type" value="Genomic_DNA"/>
</dbReference>
<evidence type="ECO:0000313" key="2">
    <source>
        <dbReference type="EMBL" id="NAY91671.1"/>
    </source>
</evidence>
<reference evidence="2" key="1">
    <citation type="submission" date="2020-01" db="EMBL/GenBank/DDBJ databases">
        <title>Muricauda ochracea sp. nov., isolated from a tidal flat of Garorim bay in Korea.</title>
        <authorList>
            <person name="Kim D."/>
            <person name="Yoo Y."/>
            <person name="Kim J.-J."/>
        </authorList>
    </citation>
    <scope>NUCLEOTIDE SEQUENCE</scope>
    <source>
        <strain evidence="2">JGD-17</strain>
    </source>
</reference>
<protein>
    <submittedName>
        <fullName evidence="2">YHS domain protein</fullName>
    </submittedName>
</protein>
<feature type="chain" id="PRO_5037822309" evidence="1">
    <location>
        <begin position="23"/>
        <end position="154"/>
    </location>
</feature>
<gene>
    <name evidence="2" type="ORF">GTQ34_07055</name>
</gene>
<evidence type="ECO:0000256" key="1">
    <source>
        <dbReference type="SAM" id="SignalP"/>
    </source>
</evidence>
<sequence length="154" mass="17308">MKVLHIFLTLTVLVCATVTSSAQNKIATNTEKIALGGYDVVAYFKSHDAVRGNSENSVDHHGVTYYFISPENATTFKSNPSAYQPRYGGYCAFAMATQGKMVPADPQTFKIRDGKLYLFYNDYYQGKPFNTIVPWNNNEKELIVKADDNWEGQN</sequence>
<comment type="caution">
    <text evidence="2">The sequence shown here is derived from an EMBL/GenBank/DDBJ whole genome shotgun (WGS) entry which is preliminary data.</text>
</comment>
<organism evidence="2 3">
    <name type="scientific">Flagellimonas ochracea</name>
    <dbReference type="NCBI Taxonomy" id="2696472"/>
    <lineage>
        <taxon>Bacteria</taxon>
        <taxon>Pseudomonadati</taxon>
        <taxon>Bacteroidota</taxon>
        <taxon>Flavobacteriia</taxon>
        <taxon>Flavobacteriales</taxon>
        <taxon>Flavobacteriaceae</taxon>
        <taxon>Flagellimonas</taxon>
    </lineage>
</organism>
<keyword evidence="1" id="KW-0732">Signal</keyword>
<keyword evidence="3" id="KW-1185">Reference proteome</keyword>
<dbReference type="NCBIfam" id="NF041384">
    <property type="entry name" value="YHS_seleno_dom"/>
    <property type="match status" value="1"/>
</dbReference>